<keyword evidence="4 8" id="KW-0312">Gluconeogenesis</keyword>
<evidence type="ECO:0000256" key="5">
    <source>
        <dbReference type="ARBA" id="ARBA00023152"/>
    </source>
</evidence>
<accession>D1B9S4</accession>
<comment type="catalytic activity">
    <reaction evidence="7 8">
        <text>alpha-D-glucose 6-phosphate = beta-D-fructose 6-phosphate</text>
        <dbReference type="Rhea" id="RHEA:11816"/>
        <dbReference type="ChEBI" id="CHEBI:57634"/>
        <dbReference type="ChEBI" id="CHEBI:58225"/>
        <dbReference type="EC" id="5.3.1.9"/>
    </reaction>
</comment>
<keyword evidence="10" id="KW-1185">Reference proteome</keyword>
<dbReference type="PANTHER" id="PTHR11469">
    <property type="entry name" value="GLUCOSE-6-PHOSPHATE ISOMERASE"/>
    <property type="match status" value="1"/>
</dbReference>
<dbReference type="RefSeq" id="WP_012869542.1">
    <property type="nucleotide sequence ID" value="NC_013522.1"/>
</dbReference>
<evidence type="ECO:0000256" key="3">
    <source>
        <dbReference type="ARBA" id="ARBA00011952"/>
    </source>
</evidence>
<protein>
    <recommendedName>
        <fullName evidence="3 8">Glucose-6-phosphate isomerase</fullName>
        <ecNumber evidence="3 8">5.3.1.9</ecNumber>
    </recommendedName>
</protein>
<comment type="pathway">
    <text evidence="1 8">Carbohydrate degradation; glycolysis; D-glyceraldehyde 3-phosphate and glycerone phosphate from D-glucose: step 2/4.</text>
</comment>
<dbReference type="UniPathway" id="UPA00109">
    <property type="reaction ID" value="UER00181"/>
</dbReference>
<dbReference type="InterPro" id="IPR018189">
    <property type="entry name" value="Phosphoglucose_isomerase_CS"/>
</dbReference>
<reference evidence="9 10" key="1">
    <citation type="journal article" date="2009" name="Stand. Genomic Sci.">
        <title>Complete genome sequence of Thermanaerovibrio acidaminovorans type strain (Su883).</title>
        <authorList>
            <person name="Chovatia M."/>
            <person name="Sikorski J."/>
            <person name="Schroder M."/>
            <person name="Lapidus A."/>
            <person name="Nolan M."/>
            <person name="Tice H."/>
            <person name="Glavina Del Rio T."/>
            <person name="Copeland A."/>
            <person name="Cheng J.F."/>
            <person name="Lucas S."/>
            <person name="Chen F."/>
            <person name="Bruce D."/>
            <person name="Goodwin L."/>
            <person name="Pitluck S."/>
            <person name="Ivanova N."/>
            <person name="Mavromatis K."/>
            <person name="Ovchinnikova G."/>
            <person name="Pati A."/>
            <person name="Chen A."/>
            <person name="Palaniappan K."/>
            <person name="Land M."/>
            <person name="Hauser L."/>
            <person name="Chang Y.J."/>
            <person name="Jeffries C.D."/>
            <person name="Chain P."/>
            <person name="Saunders E."/>
            <person name="Detter J.C."/>
            <person name="Brettin T."/>
            <person name="Rohde M."/>
            <person name="Goker M."/>
            <person name="Spring S."/>
            <person name="Bristow J."/>
            <person name="Markowitz V."/>
            <person name="Hugenholtz P."/>
            <person name="Kyrpides N.C."/>
            <person name="Klenk H.P."/>
            <person name="Eisen J.A."/>
        </authorList>
    </citation>
    <scope>NUCLEOTIDE SEQUENCE [LARGE SCALE GENOMIC DNA]</scope>
    <source>
        <strain evidence="10">ATCC 49978 / DSM 6589 / Su883</strain>
    </source>
</reference>
<dbReference type="InterPro" id="IPR035482">
    <property type="entry name" value="SIS_PGI_2"/>
</dbReference>
<dbReference type="GO" id="GO:0097367">
    <property type="term" value="F:carbohydrate derivative binding"/>
    <property type="evidence" value="ECO:0007669"/>
    <property type="project" value="InterPro"/>
</dbReference>
<dbReference type="Gene3D" id="3.40.50.10490">
    <property type="entry name" value="Glucose-6-phosphate isomerase like protein, domain 1"/>
    <property type="match status" value="2"/>
</dbReference>
<dbReference type="Proteomes" id="UP000002030">
    <property type="component" value="Chromosome"/>
</dbReference>
<dbReference type="GO" id="GO:0051156">
    <property type="term" value="P:glucose 6-phosphate metabolic process"/>
    <property type="evidence" value="ECO:0007669"/>
    <property type="project" value="TreeGrafter"/>
</dbReference>
<evidence type="ECO:0000256" key="4">
    <source>
        <dbReference type="ARBA" id="ARBA00022432"/>
    </source>
</evidence>
<dbReference type="HOGENOM" id="CLU_037303_1_0_0"/>
<dbReference type="GO" id="GO:0005829">
    <property type="term" value="C:cytosol"/>
    <property type="evidence" value="ECO:0007669"/>
    <property type="project" value="TreeGrafter"/>
</dbReference>
<evidence type="ECO:0000256" key="8">
    <source>
        <dbReference type="RuleBase" id="RU000612"/>
    </source>
</evidence>
<keyword evidence="5 8" id="KW-0324">Glycolysis</keyword>
<dbReference type="PRINTS" id="PR00662">
    <property type="entry name" value="G6PISOMERASE"/>
</dbReference>
<dbReference type="Pfam" id="PF00342">
    <property type="entry name" value="PGI"/>
    <property type="match status" value="2"/>
</dbReference>
<dbReference type="PROSITE" id="PS00174">
    <property type="entry name" value="P_GLUCOSE_ISOMERASE_2"/>
    <property type="match status" value="1"/>
</dbReference>
<dbReference type="EC" id="5.3.1.9" evidence="3 8"/>
<gene>
    <name evidence="9" type="ordered locus">Taci_0794</name>
</gene>
<dbReference type="STRING" id="525903.Taci_0794"/>
<dbReference type="InterPro" id="IPR046348">
    <property type="entry name" value="SIS_dom_sf"/>
</dbReference>
<evidence type="ECO:0000313" key="9">
    <source>
        <dbReference type="EMBL" id="ACZ19027.1"/>
    </source>
</evidence>
<dbReference type="GO" id="GO:0006096">
    <property type="term" value="P:glycolytic process"/>
    <property type="evidence" value="ECO:0007669"/>
    <property type="project" value="UniProtKB-UniPathway"/>
</dbReference>
<evidence type="ECO:0000256" key="2">
    <source>
        <dbReference type="ARBA" id="ARBA00006604"/>
    </source>
</evidence>
<name>D1B9S4_THEAS</name>
<dbReference type="EnsemblBacteria" id="ACZ19027">
    <property type="protein sequence ID" value="ACZ19027"/>
    <property type="gene ID" value="Taci_0794"/>
</dbReference>
<dbReference type="GO" id="GO:0048029">
    <property type="term" value="F:monosaccharide binding"/>
    <property type="evidence" value="ECO:0007669"/>
    <property type="project" value="TreeGrafter"/>
</dbReference>
<dbReference type="InterPro" id="IPR035476">
    <property type="entry name" value="SIS_PGI_1"/>
</dbReference>
<dbReference type="eggNOG" id="COG0166">
    <property type="taxonomic scope" value="Bacteria"/>
</dbReference>
<dbReference type="OrthoDB" id="140919at2"/>
<proteinExistence type="inferred from homology"/>
<dbReference type="PANTHER" id="PTHR11469:SF1">
    <property type="entry name" value="GLUCOSE-6-PHOSPHATE ISOMERASE"/>
    <property type="match status" value="1"/>
</dbReference>
<organism evidence="9 10">
    <name type="scientific">Thermanaerovibrio acidaminovorans (strain ATCC 49978 / DSM 6589 / Su883)</name>
    <name type="common">Selenomonas acidaminovorans</name>
    <dbReference type="NCBI Taxonomy" id="525903"/>
    <lineage>
        <taxon>Bacteria</taxon>
        <taxon>Thermotogati</taxon>
        <taxon>Synergistota</taxon>
        <taxon>Synergistia</taxon>
        <taxon>Synergistales</taxon>
        <taxon>Synergistaceae</taxon>
        <taxon>Thermanaerovibrio</taxon>
    </lineage>
</organism>
<evidence type="ECO:0000256" key="7">
    <source>
        <dbReference type="ARBA" id="ARBA00029321"/>
    </source>
</evidence>
<dbReference type="GO" id="GO:0006094">
    <property type="term" value="P:gluconeogenesis"/>
    <property type="evidence" value="ECO:0007669"/>
    <property type="project" value="UniProtKB-KW"/>
</dbReference>
<evidence type="ECO:0000256" key="1">
    <source>
        <dbReference type="ARBA" id="ARBA00004926"/>
    </source>
</evidence>
<dbReference type="CDD" id="cd05016">
    <property type="entry name" value="SIS_PGI_2"/>
    <property type="match status" value="1"/>
</dbReference>
<dbReference type="GO" id="GO:0004347">
    <property type="term" value="F:glucose-6-phosphate isomerase activity"/>
    <property type="evidence" value="ECO:0007669"/>
    <property type="project" value="UniProtKB-EC"/>
</dbReference>
<dbReference type="PROSITE" id="PS00765">
    <property type="entry name" value="P_GLUCOSE_ISOMERASE_1"/>
    <property type="match status" value="1"/>
</dbReference>
<dbReference type="AlphaFoldDB" id="D1B9S4"/>
<dbReference type="InterPro" id="IPR001672">
    <property type="entry name" value="G6P_Isomerase"/>
</dbReference>
<evidence type="ECO:0000313" key="10">
    <source>
        <dbReference type="Proteomes" id="UP000002030"/>
    </source>
</evidence>
<sequence length="441" mass="48019">MEGSLRFAFGAAWGRDLPTGEVLASLRGSLESAFVSLSSRANPSWLGWMDLPDQPLDQILEAARWLQGFDAFVQVGIGGSALGNLMLHQALVGDLVLADRRPAFFLADNPDPMKLEEIWAKVKDTDFALVGVSKSGSTAETTSQFMWFLQRLGYATDRVLLITDPQGGVFRAFVNETGCRSLPLRSDVGGRYSVLSPVGLLSAAALGVDVAGILKGARSMRDMLLADGAFDFNPAMRLACAHLYHEISGRPIAVIMPYSSRLERFAEWFAQLWGESLGKAGRGTTPVRALGAIDQHSQVQLYMEGPDDKFFTLIDVKFPSDQVIPQVPFKSLEPIGYLAGHGLGEMLRSEAMATAASLAGQGRPVAWIEMEGLTPESLGELIFFYEFTTALTGLAMGIDPFDQPGVEQGKRYTYGLMGRQGFEQDAKRARESFGQIMNDVI</sequence>
<dbReference type="KEGG" id="tai:Taci_0794"/>
<dbReference type="EMBL" id="CP001818">
    <property type="protein sequence ID" value="ACZ19027.1"/>
    <property type="molecule type" value="Genomic_DNA"/>
</dbReference>
<comment type="similarity">
    <text evidence="2 8">Belongs to the GPI family.</text>
</comment>
<keyword evidence="6 8" id="KW-0413">Isomerase</keyword>
<evidence type="ECO:0000256" key="6">
    <source>
        <dbReference type="ARBA" id="ARBA00023235"/>
    </source>
</evidence>
<dbReference type="SUPFAM" id="SSF53697">
    <property type="entry name" value="SIS domain"/>
    <property type="match status" value="1"/>
</dbReference>
<dbReference type="PATRIC" id="fig|525903.6.peg.795"/>
<dbReference type="CDD" id="cd05015">
    <property type="entry name" value="SIS_PGI_1"/>
    <property type="match status" value="1"/>
</dbReference>
<dbReference type="PROSITE" id="PS51463">
    <property type="entry name" value="P_GLUCOSE_ISOMERASE_3"/>
    <property type="match status" value="1"/>
</dbReference>